<name>A0A833SS82_PHYIN</name>
<reference evidence="1" key="1">
    <citation type="submission" date="2020-04" db="EMBL/GenBank/DDBJ databases">
        <title>Hybrid Assembly of Korean Phytophthora infestans isolates.</title>
        <authorList>
            <person name="Prokchorchik M."/>
            <person name="Lee Y."/>
            <person name="Seo J."/>
            <person name="Cho J.-H."/>
            <person name="Park Y.-E."/>
            <person name="Jang D.-C."/>
            <person name="Im J.-S."/>
            <person name="Choi J.-G."/>
            <person name="Park H.-J."/>
            <person name="Lee G.-B."/>
            <person name="Lee Y.-G."/>
            <person name="Hong S.-Y."/>
            <person name="Cho K."/>
            <person name="Sohn K.H."/>
        </authorList>
    </citation>
    <scope>NUCLEOTIDE SEQUENCE</scope>
    <source>
        <strain evidence="1">KR_1_A1</strain>
        <strain evidence="2">KR_2_A2</strain>
    </source>
</reference>
<dbReference type="EMBL" id="JAACNO010002629">
    <property type="protein sequence ID" value="KAF4132040.1"/>
    <property type="molecule type" value="Genomic_DNA"/>
</dbReference>
<accession>A0A833SS82</accession>
<dbReference type="EMBL" id="WSZM01000252">
    <property type="protein sequence ID" value="KAF4037048.1"/>
    <property type="molecule type" value="Genomic_DNA"/>
</dbReference>
<protein>
    <submittedName>
        <fullName evidence="1">Uncharacterized protein</fullName>
    </submittedName>
</protein>
<dbReference type="Proteomes" id="UP000602510">
    <property type="component" value="Unassembled WGS sequence"/>
</dbReference>
<sequence>MQATMYGMSCEIVNECASALSYNASALKHLQGVKSPNLCCALTILILGRLGTCYHNTYDWSLLLLITSGAIEMLLRAIREYEKYQGQISLSHPATMDDSALEGIDKAMLNILVKFPKLPISMDRLDELPPFRRQARRLVRSSKWLHIYEQAMMDSFDDTLALFIMHERRYKRERGLAVVKLWNCCSLAKARNT</sequence>
<dbReference type="AlphaFoldDB" id="A0A833SS82"/>
<evidence type="ECO:0000313" key="1">
    <source>
        <dbReference type="EMBL" id="KAF4037048.1"/>
    </source>
</evidence>
<proteinExistence type="predicted"/>
<evidence type="ECO:0000313" key="3">
    <source>
        <dbReference type="Proteomes" id="UP000602510"/>
    </source>
</evidence>
<comment type="caution">
    <text evidence="1">The sequence shown here is derived from an EMBL/GenBank/DDBJ whole genome shotgun (WGS) entry which is preliminary data.</text>
</comment>
<dbReference type="Proteomes" id="UP000704712">
    <property type="component" value="Unassembled WGS sequence"/>
</dbReference>
<evidence type="ECO:0000313" key="2">
    <source>
        <dbReference type="EMBL" id="KAF4132040.1"/>
    </source>
</evidence>
<keyword evidence="3" id="KW-1185">Reference proteome</keyword>
<gene>
    <name evidence="1" type="ORF">GN244_ATG10898</name>
    <name evidence="2" type="ORF">GN958_ATG18761</name>
</gene>
<organism evidence="1 3">
    <name type="scientific">Phytophthora infestans</name>
    <name type="common">Potato late blight agent</name>
    <name type="synonym">Botrytis infestans</name>
    <dbReference type="NCBI Taxonomy" id="4787"/>
    <lineage>
        <taxon>Eukaryota</taxon>
        <taxon>Sar</taxon>
        <taxon>Stramenopiles</taxon>
        <taxon>Oomycota</taxon>
        <taxon>Peronosporomycetes</taxon>
        <taxon>Peronosporales</taxon>
        <taxon>Peronosporaceae</taxon>
        <taxon>Phytophthora</taxon>
    </lineage>
</organism>